<name>A0A913ZCM3_PATMI</name>
<dbReference type="AlphaFoldDB" id="A0A913ZCM3"/>
<accession>A0A913ZCM3</accession>
<evidence type="ECO:0000256" key="1">
    <source>
        <dbReference type="SAM" id="MobiDB-lite"/>
    </source>
</evidence>
<organism evidence="2 3">
    <name type="scientific">Patiria miniata</name>
    <name type="common">Bat star</name>
    <name type="synonym">Asterina miniata</name>
    <dbReference type="NCBI Taxonomy" id="46514"/>
    <lineage>
        <taxon>Eukaryota</taxon>
        <taxon>Metazoa</taxon>
        <taxon>Echinodermata</taxon>
        <taxon>Eleutherozoa</taxon>
        <taxon>Asterozoa</taxon>
        <taxon>Asteroidea</taxon>
        <taxon>Valvatacea</taxon>
        <taxon>Valvatida</taxon>
        <taxon>Asterinidae</taxon>
        <taxon>Patiria</taxon>
    </lineage>
</organism>
<dbReference type="GeneID" id="119722641"/>
<dbReference type="EnsemblMetazoa" id="XM_038192863.1">
    <property type="protein sequence ID" value="XP_038048791.1"/>
    <property type="gene ID" value="LOC119722641"/>
</dbReference>
<dbReference type="OMA" id="APHVPHW"/>
<protein>
    <submittedName>
        <fullName evidence="2">Uncharacterized protein</fullName>
    </submittedName>
</protein>
<keyword evidence="3" id="KW-1185">Reference proteome</keyword>
<feature type="region of interest" description="Disordered" evidence="1">
    <location>
        <begin position="168"/>
        <end position="194"/>
    </location>
</feature>
<evidence type="ECO:0000313" key="3">
    <source>
        <dbReference type="Proteomes" id="UP000887568"/>
    </source>
</evidence>
<reference evidence="2" key="1">
    <citation type="submission" date="2022-11" db="UniProtKB">
        <authorList>
            <consortium name="EnsemblMetazoa"/>
        </authorList>
    </citation>
    <scope>IDENTIFICATION</scope>
</reference>
<dbReference type="Proteomes" id="UP000887568">
    <property type="component" value="Unplaced"/>
</dbReference>
<sequence length="306" mass="34492">MTSANPATPLTRAEFKNACTSVLQGLECLARQRALIDDKLAESLQELGQVVNTLRPEIDNNKEYYVDGPLVRFLSANISKAKAIIQEIKRTCSERSANYHGIEYCKEHSRQHHQDIQSVLDALNDFYKHTVFRQDTQFIDNEVTRKMTPNKTRSANSRVTFADQLTAENGQTPLNTAAVTSASSERYTGRTGLASPSLEQPVQVWTAGSMGDTADPSTPGAFEHIRDMTRKDIHLENWPKDEKVPPTIMERTRPPLVHPGLRDVHNYRNLPQFTGINLPVKQVPVGELALPAPHVPHWDYHNNCRY</sequence>
<dbReference type="RefSeq" id="XP_038048791.1">
    <property type="nucleotide sequence ID" value="XM_038192863.1"/>
</dbReference>
<proteinExistence type="predicted"/>
<dbReference type="OrthoDB" id="9993265at2759"/>
<evidence type="ECO:0000313" key="2">
    <source>
        <dbReference type="EnsemblMetazoa" id="XP_038048791.1"/>
    </source>
</evidence>
<feature type="compositionally biased region" description="Polar residues" evidence="1">
    <location>
        <begin position="168"/>
        <end position="186"/>
    </location>
</feature>